<name>D0A3Q6_TRYB9</name>
<dbReference type="EMBL" id="FN554973">
    <property type="protein sequence ID" value="CBH15900.1"/>
    <property type="molecule type" value="Genomic_DNA"/>
</dbReference>
<reference evidence="2" key="1">
    <citation type="journal article" date="2010" name="PLoS Negl. Trop. Dis.">
        <title>The genome sequence of Trypanosoma brucei gambiense, causative agent of chronic human african trypanosomiasis.</title>
        <authorList>
            <person name="Jackson A.P."/>
            <person name="Sanders M."/>
            <person name="Berry A."/>
            <person name="McQuillan J."/>
            <person name="Aslett M.A."/>
            <person name="Quail M.A."/>
            <person name="Chukualim B."/>
            <person name="Capewell P."/>
            <person name="MacLeod A."/>
            <person name="Melville S.E."/>
            <person name="Gibson W."/>
            <person name="Barry J.D."/>
            <person name="Berriman M."/>
            <person name="Hertz-Fowler C."/>
        </authorList>
    </citation>
    <scope>NUCLEOTIDE SEQUENCE [LARGE SCALE GENOMIC DNA]</scope>
    <source>
        <strain evidence="2">MHOM/CI/86/DAL972</strain>
    </source>
</reference>
<dbReference type="Proteomes" id="UP000002316">
    <property type="component" value="Chromosome 10"/>
</dbReference>
<dbReference type="AlphaFoldDB" id="D0A3Q6"/>
<dbReference type="KEGG" id="tbg:TbgDal_X9910"/>
<evidence type="ECO:0000313" key="1">
    <source>
        <dbReference type="EMBL" id="CBH15900.1"/>
    </source>
</evidence>
<dbReference type="RefSeq" id="XP_011778164.1">
    <property type="nucleotide sequence ID" value="XM_011779862.1"/>
</dbReference>
<proteinExistence type="predicted"/>
<evidence type="ECO:0000313" key="2">
    <source>
        <dbReference type="Proteomes" id="UP000002316"/>
    </source>
</evidence>
<sequence length="133" mass="15008">MVLSLLQQSNSRHRIHRGPVTTLATHGDNNNNRKTIRLPRVVARQRTRQVQSRPDAPATIHDLTQGEATMKQLCIHCFRVTPVKQQGCLPFNILIVYGEILHHRKRGKKKAEAEAGGEEGSGAASLRKYYHLQ</sequence>
<protein>
    <submittedName>
        <fullName evidence="1">Uncharacterized protein</fullName>
    </submittedName>
</protein>
<organism evidence="1 2">
    <name type="scientific">Trypanosoma brucei gambiense (strain MHOM/CI/86/DAL972)</name>
    <dbReference type="NCBI Taxonomy" id="679716"/>
    <lineage>
        <taxon>Eukaryota</taxon>
        <taxon>Discoba</taxon>
        <taxon>Euglenozoa</taxon>
        <taxon>Kinetoplastea</taxon>
        <taxon>Metakinetoplastina</taxon>
        <taxon>Trypanosomatida</taxon>
        <taxon>Trypanosomatidae</taxon>
        <taxon>Trypanosoma</taxon>
    </lineage>
</organism>
<dbReference type="GeneID" id="23866122"/>
<gene>
    <name evidence="1" type="ORF">TbgDal_X9910</name>
</gene>
<accession>D0A3Q6</accession>